<comment type="caution">
    <text evidence="2">The sequence shown here is derived from an EMBL/GenBank/DDBJ whole genome shotgun (WGS) entry which is preliminary data.</text>
</comment>
<dbReference type="PANTHER" id="PTHR11106">
    <property type="entry name" value="GANGLIOSIDE INDUCED DIFFERENTIATION ASSOCIATED PROTEIN 2-RELATED"/>
    <property type="match status" value="1"/>
</dbReference>
<accession>B7AQ20</accession>
<dbReference type="Gene3D" id="3.40.220.10">
    <property type="entry name" value="Leucine Aminopeptidase, subunit E, domain 1"/>
    <property type="match status" value="1"/>
</dbReference>
<dbReference type="PANTHER" id="PTHR11106:SF27">
    <property type="entry name" value="MACRO DOMAIN-CONTAINING PROTEIN"/>
    <property type="match status" value="1"/>
</dbReference>
<dbReference type="SUPFAM" id="SSF52949">
    <property type="entry name" value="Macro domain-like"/>
    <property type="match status" value="1"/>
</dbReference>
<protein>
    <recommendedName>
        <fullName evidence="1">Macro domain-containing protein</fullName>
    </recommendedName>
</protein>
<sequence length="356" mass="40279">MPFKIVRNDITKVKADAIVNTANPNPICASGTDLAIYEAAGKEKLLAERANIGKIARGDIAVTGAYNLNAKYIIHTVGPVWTDGLHHEFEILEDCYRKSLQKALELKCESIAFPLISTGVYGFPKDKALQIAVSVFSQFLTENEIEIILVVFDKRSFQLSAQIVGDIDSYICANYVRESYKKEYPVQRRSSARMRELSDEVFYEEMLQREADDNGPFEEDTDAGLPQPAMLSADTSLEDQLANIGVSFHDKLFELIDEAHIDNKDVWKRANLDRKHFSKIQCDRNYHPKKKTVMALCIALQLDLEQSKDLLARADWAFSPSSKVDLIVQKAIIDKQYDIMQLNVTLFKYTNEILGV</sequence>
<dbReference type="STRING" id="483218.BACPEC_00776"/>
<evidence type="ECO:0000259" key="1">
    <source>
        <dbReference type="PROSITE" id="PS51154"/>
    </source>
</evidence>
<dbReference type="SMART" id="SM00506">
    <property type="entry name" value="A1pp"/>
    <property type="match status" value="1"/>
</dbReference>
<evidence type="ECO:0000313" key="2">
    <source>
        <dbReference type="EMBL" id="EEC57792.1"/>
    </source>
</evidence>
<dbReference type="Pfam" id="PF01661">
    <property type="entry name" value="Macro"/>
    <property type="match status" value="1"/>
</dbReference>
<dbReference type="EMBL" id="ABVQ01000035">
    <property type="protein sequence ID" value="EEC57792.1"/>
    <property type="molecule type" value="Genomic_DNA"/>
</dbReference>
<dbReference type="InterPro" id="IPR002589">
    <property type="entry name" value="Macro_dom"/>
</dbReference>
<feature type="domain" description="Macro" evidence="1">
    <location>
        <begin position="1"/>
        <end position="168"/>
    </location>
</feature>
<keyword evidence="3" id="KW-1185">Reference proteome</keyword>
<evidence type="ECO:0000313" key="3">
    <source>
        <dbReference type="Proteomes" id="UP000003136"/>
    </source>
</evidence>
<dbReference type="eggNOG" id="COG2110">
    <property type="taxonomic scope" value="Bacteria"/>
</dbReference>
<dbReference type="Proteomes" id="UP000003136">
    <property type="component" value="Unassembled WGS sequence"/>
</dbReference>
<reference evidence="2 3" key="2">
    <citation type="submission" date="2008-11" db="EMBL/GenBank/DDBJ databases">
        <authorList>
            <person name="Fulton L."/>
            <person name="Clifton S."/>
            <person name="Fulton B."/>
            <person name="Xu J."/>
            <person name="Minx P."/>
            <person name="Pepin K.H."/>
            <person name="Johnson M."/>
            <person name="Bhonagiri V."/>
            <person name="Nash W.E."/>
            <person name="Mardis E.R."/>
            <person name="Wilson R.K."/>
        </authorList>
    </citation>
    <scope>NUCLEOTIDE SEQUENCE [LARGE SCALE GENOMIC DNA]</scope>
    <source>
        <strain evidence="2 3">ATCC 43243</strain>
    </source>
</reference>
<proteinExistence type="predicted"/>
<organism evidence="2 3">
    <name type="scientific">[Bacteroides] pectinophilus ATCC 43243</name>
    <dbReference type="NCBI Taxonomy" id="483218"/>
    <lineage>
        <taxon>Bacteria</taxon>
        <taxon>Bacillati</taxon>
        <taxon>Bacillota</taxon>
        <taxon>Clostridia</taxon>
        <taxon>Eubacteriales</taxon>
    </lineage>
</organism>
<gene>
    <name evidence="2" type="ORF">BACPEC_00776</name>
</gene>
<name>B7AQ20_9FIRM</name>
<reference evidence="2 3" key="1">
    <citation type="submission" date="2008-11" db="EMBL/GenBank/DDBJ databases">
        <title>Draft genome sequence of Bacteroides pectinophilus (ATCC 43243).</title>
        <authorList>
            <person name="Sudarsanam P."/>
            <person name="Ley R."/>
            <person name="Guruge J."/>
            <person name="Turnbaugh P.J."/>
            <person name="Mahowald M."/>
            <person name="Liep D."/>
            <person name="Gordon J."/>
        </authorList>
    </citation>
    <scope>NUCLEOTIDE SEQUENCE [LARGE SCALE GENOMIC DNA]</scope>
    <source>
        <strain evidence="2 3">ATCC 43243</strain>
    </source>
</reference>
<dbReference type="InterPro" id="IPR043472">
    <property type="entry name" value="Macro_dom-like"/>
</dbReference>
<dbReference type="PROSITE" id="PS51154">
    <property type="entry name" value="MACRO"/>
    <property type="match status" value="1"/>
</dbReference>
<dbReference type="HOGENOM" id="CLU_069579_0_0_9"/>
<dbReference type="AlphaFoldDB" id="B7AQ20"/>